<evidence type="ECO:0000256" key="1">
    <source>
        <dbReference type="ARBA" id="ARBA00002536"/>
    </source>
</evidence>
<reference evidence="12 13" key="1">
    <citation type="submission" date="2019-07" db="EMBL/GenBank/DDBJ databases">
        <authorList>
            <person name="Zhou L.-Y."/>
        </authorList>
    </citation>
    <scope>NUCLEOTIDE SEQUENCE [LARGE SCALE GENOMIC DNA]</scope>
    <source>
        <strain evidence="12 13">YIM 101269</strain>
    </source>
</reference>
<sequence length="132" mass="14823">MRAEKWTFWFIAIYFGIVAPVYWIVAREIAGTFALGFTALLGVIIAAYLTITARTFDPRPEDRKDAEVIEGAGEYGFFAPSSIWPFWAAVTAALIFLGPGTGQWWISLLGLGMGVWALSGWLFQFYRGDYKH</sequence>
<dbReference type="Proteomes" id="UP000317638">
    <property type="component" value="Unassembled WGS sequence"/>
</dbReference>
<evidence type="ECO:0000256" key="6">
    <source>
        <dbReference type="ARBA" id="ARBA00022967"/>
    </source>
</evidence>
<evidence type="ECO:0000256" key="8">
    <source>
        <dbReference type="ARBA" id="ARBA00023136"/>
    </source>
</evidence>
<comment type="subunit">
    <text evidence="10">Associates with subunits I, II and III to form cytochrome c oxidase.</text>
</comment>
<dbReference type="OrthoDB" id="5244617at2"/>
<feature type="transmembrane region" description="Helical" evidence="11">
    <location>
        <begin position="72"/>
        <end position="98"/>
    </location>
</feature>
<evidence type="ECO:0000256" key="11">
    <source>
        <dbReference type="SAM" id="Phobius"/>
    </source>
</evidence>
<dbReference type="AlphaFoldDB" id="A0A553K2A9"/>
<feature type="transmembrane region" description="Helical" evidence="11">
    <location>
        <begin position="7"/>
        <end position="25"/>
    </location>
</feature>
<gene>
    <name evidence="12" type="ORF">FOJ82_06920</name>
</gene>
<dbReference type="EMBL" id="VKKG01000002">
    <property type="protein sequence ID" value="TRY18836.1"/>
    <property type="molecule type" value="Genomic_DNA"/>
</dbReference>
<dbReference type="GO" id="GO:0004129">
    <property type="term" value="F:cytochrome-c oxidase activity"/>
    <property type="evidence" value="ECO:0007669"/>
    <property type="project" value="UniProtKB-EC"/>
</dbReference>
<evidence type="ECO:0000313" key="12">
    <source>
        <dbReference type="EMBL" id="TRY18836.1"/>
    </source>
</evidence>
<evidence type="ECO:0000256" key="2">
    <source>
        <dbReference type="ARBA" id="ARBA00004651"/>
    </source>
</evidence>
<keyword evidence="8 10" id="KW-0472">Membrane</keyword>
<dbReference type="GO" id="GO:0022900">
    <property type="term" value="P:electron transport chain"/>
    <property type="evidence" value="ECO:0007669"/>
    <property type="project" value="InterPro"/>
</dbReference>
<evidence type="ECO:0000313" key="13">
    <source>
        <dbReference type="Proteomes" id="UP000317638"/>
    </source>
</evidence>
<comment type="similarity">
    <text evidence="3 10">Belongs to the cytochrome c oxidase bacterial subunit CtaF family.</text>
</comment>
<name>A0A553K2A9_9ACTN</name>
<dbReference type="Pfam" id="PF12270">
    <property type="entry name" value="Cyt_c_ox_IV"/>
    <property type="match status" value="1"/>
</dbReference>
<evidence type="ECO:0000256" key="10">
    <source>
        <dbReference type="PIRNR" id="PIRNR017385"/>
    </source>
</evidence>
<dbReference type="InterPro" id="IPR021050">
    <property type="entry name" value="Cyt_c_oxidase_su4_actinobac"/>
</dbReference>
<dbReference type="GO" id="GO:0005886">
    <property type="term" value="C:plasma membrane"/>
    <property type="evidence" value="ECO:0007669"/>
    <property type="project" value="UniProtKB-SubCell"/>
</dbReference>
<organism evidence="12 13">
    <name type="scientific">Tessaracoccus rhinocerotis</name>
    <dbReference type="NCBI Taxonomy" id="1689449"/>
    <lineage>
        <taxon>Bacteria</taxon>
        <taxon>Bacillati</taxon>
        <taxon>Actinomycetota</taxon>
        <taxon>Actinomycetes</taxon>
        <taxon>Propionibacteriales</taxon>
        <taxon>Propionibacteriaceae</taxon>
        <taxon>Tessaracoccus</taxon>
    </lineage>
</organism>
<comment type="subcellular location">
    <subcellularLocation>
        <location evidence="2">Cell membrane</location>
        <topology evidence="2">Multi-pass membrane protein</topology>
    </subcellularLocation>
</comment>
<protein>
    <recommendedName>
        <fullName evidence="10">Cytochrome c oxidase polypeptide 4</fullName>
        <ecNumber evidence="10">7.1.1.9</ecNumber>
    </recommendedName>
    <alternativeName>
        <fullName evidence="10">Cytochrome aa3 subunit 4</fullName>
    </alternativeName>
    <alternativeName>
        <fullName evidence="10">Cytochrome c oxidase polypeptide IV</fullName>
    </alternativeName>
</protein>
<evidence type="ECO:0000256" key="9">
    <source>
        <dbReference type="ARBA" id="ARBA00047816"/>
    </source>
</evidence>
<dbReference type="EC" id="7.1.1.9" evidence="10"/>
<feature type="transmembrane region" description="Helical" evidence="11">
    <location>
        <begin position="31"/>
        <end position="51"/>
    </location>
</feature>
<proteinExistence type="inferred from homology"/>
<comment type="function">
    <text evidence="1 10">Part of cytochrome c oxidase, its function is unknown.</text>
</comment>
<feature type="transmembrane region" description="Helical" evidence="11">
    <location>
        <begin position="104"/>
        <end position="126"/>
    </location>
</feature>
<comment type="caution">
    <text evidence="12">The sequence shown here is derived from an EMBL/GenBank/DDBJ whole genome shotgun (WGS) entry which is preliminary data.</text>
</comment>
<keyword evidence="7 11" id="KW-1133">Transmembrane helix</keyword>
<dbReference type="PIRSF" id="PIRSF017385">
    <property type="entry name" value="CtaF"/>
    <property type="match status" value="1"/>
</dbReference>
<dbReference type="RefSeq" id="WP_143937728.1">
    <property type="nucleotide sequence ID" value="NZ_VKKG01000002.1"/>
</dbReference>
<keyword evidence="5 11" id="KW-0812">Transmembrane</keyword>
<comment type="catalytic activity">
    <reaction evidence="9 10">
        <text>4 Fe(II)-[cytochrome c] + O2 + 8 H(+)(in) = 4 Fe(III)-[cytochrome c] + 2 H2O + 4 H(+)(out)</text>
        <dbReference type="Rhea" id="RHEA:11436"/>
        <dbReference type="Rhea" id="RHEA-COMP:10350"/>
        <dbReference type="Rhea" id="RHEA-COMP:14399"/>
        <dbReference type="ChEBI" id="CHEBI:15377"/>
        <dbReference type="ChEBI" id="CHEBI:15378"/>
        <dbReference type="ChEBI" id="CHEBI:15379"/>
        <dbReference type="ChEBI" id="CHEBI:29033"/>
        <dbReference type="ChEBI" id="CHEBI:29034"/>
        <dbReference type="EC" id="7.1.1.9"/>
    </reaction>
</comment>
<accession>A0A553K2A9</accession>
<keyword evidence="6 10" id="KW-1278">Translocase</keyword>
<evidence type="ECO:0000256" key="3">
    <source>
        <dbReference type="ARBA" id="ARBA00006870"/>
    </source>
</evidence>
<keyword evidence="4 10" id="KW-1003">Cell membrane</keyword>
<evidence type="ECO:0000256" key="4">
    <source>
        <dbReference type="ARBA" id="ARBA00022475"/>
    </source>
</evidence>
<evidence type="ECO:0000256" key="5">
    <source>
        <dbReference type="ARBA" id="ARBA00022692"/>
    </source>
</evidence>
<keyword evidence="13" id="KW-1185">Reference proteome</keyword>
<evidence type="ECO:0000256" key="7">
    <source>
        <dbReference type="ARBA" id="ARBA00022989"/>
    </source>
</evidence>